<protein>
    <submittedName>
        <fullName evidence="4">Ribosome-associated heat shock protein Hsp15</fullName>
    </submittedName>
    <submittedName>
        <fullName evidence="3">Ribosome-associated heat shock protein implicated in the recycling of the 50S subunit (S4 paralog)</fullName>
    </submittedName>
</protein>
<keyword evidence="1" id="KW-0694">RNA-binding</keyword>
<dbReference type="OrthoDB" id="9797176at2"/>
<name>A0A0H5B9L1_BLAVI</name>
<dbReference type="EMBL" id="LN907867">
    <property type="protein sequence ID" value="CUU43779.1"/>
    <property type="molecule type" value="Genomic_DNA"/>
</dbReference>
<organism evidence="4 5">
    <name type="scientific">Blastochloris viridis</name>
    <name type="common">Rhodopseudomonas viridis</name>
    <dbReference type="NCBI Taxonomy" id="1079"/>
    <lineage>
        <taxon>Bacteria</taxon>
        <taxon>Pseudomonadati</taxon>
        <taxon>Pseudomonadota</taxon>
        <taxon>Alphaproteobacteria</taxon>
        <taxon>Hyphomicrobiales</taxon>
        <taxon>Blastochloridaceae</taxon>
        <taxon>Blastochloris</taxon>
    </lineage>
</organism>
<dbReference type="GO" id="GO:0003723">
    <property type="term" value="F:RNA binding"/>
    <property type="evidence" value="ECO:0007669"/>
    <property type="project" value="UniProtKB-KW"/>
</dbReference>
<reference evidence="3" key="1">
    <citation type="journal article" date="2015" name="Genome Announc.">
        <title>Complete Genome Sequence of the Bacteriochlorophyll b-Producing Photosynthetic Bacterium Blastochloris viridis.</title>
        <authorList>
            <person name="Tsukatani Y."/>
            <person name="Hirose Y."/>
            <person name="Harada J."/>
            <person name="Misawa N."/>
            <person name="Mori K."/>
            <person name="Inoue K."/>
            <person name="Tamiaki H."/>
        </authorList>
    </citation>
    <scope>NUCLEOTIDE SEQUENCE [LARGE SCALE GENOMIC DNA]</scope>
    <source>
        <strain evidence="3">DSM 133</strain>
    </source>
</reference>
<evidence type="ECO:0000313" key="4">
    <source>
        <dbReference type="EMBL" id="CUU43779.1"/>
    </source>
</evidence>
<accession>A0A0H5B9L1</accession>
<dbReference type="Gene3D" id="3.10.290.10">
    <property type="entry name" value="RNA-binding S4 domain"/>
    <property type="match status" value="1"/>
</dbReference>
<gene>
    <name evidence="3" type="ORF">BV133_1304</name>
    <name evidence="4" type="ORF">BVIRIDIS_28050</name>
</gene>
<keyword evidence="5" id="KW-1185">Reference proteome</keyword>
<dbReference type="CDD" id="cd00165">
    <property type="entry name" value="S4"/>
    <property type="match status" value="1"/>
</dbReference>
<dbReference type="Pfam" id="PF01479">
    <property type="entry name" value="S4"/>
    <property type="match status" value="1"/>
</dbReference>
<proteinExistence type="predicted"/>
<dbReference type="PROSITE" id="PS50889">
    <property type="entry name" value="S4"/>
    <property type="match status" value="1"/>
</dbReference>
<dbReference type="RefSeq" id="WP_055035918.1">
    <property type="nucleotide sequence ID" value="NZ_AP014854.2"/>
</dbReference>
<dbReference type="SUPFAM" id="SSF55174">
    <property type="entry name" value="Alpha-L RNA-binding motif"/>
    <property type="match status" value="1"/>
</dbReference>
<sequence length="94" mass="10262">MSEAVGRESAQRIDRWLCHARIVRTRADAADLVRAGYVRVNGVRVAGVTRTVHPGDIITVALDRGPRLLRVLGFAARRGSADEARGLVEDITKT</sequence>
<evidence type="ECO:0000313" key="3">
    <source>
        <dbReference type="EMBL" id="BAR98897.1"/>
    </source>
</evidence>
<feature type="domain" description="RNA-binding S4" evidence="2">
    <location>
        <begin position="11"/>
        <end position="70"/>
    </location>
</feature>
<evidence type="ECO:0000313" key="5">
    <source>
        <dbReference type="Proteomes" id="UP000065734"/>
    </source>
</evidence>
<dbReference type="AlphaFoldDB" id="A0A0H5B9L1"/>
<reference evidence="4" key="2">
    <citation type="submission" date="2015-11" db="EMBL/GenBank/DDBJ databases">
        <authorList>
            <person name="Zhang Y."/>
            <person name="Guo Z."/>
        </authorList>
    </citation>
    <scope>NUCLEOTIDE SEQUENCE</scope>
    <source>
        <strain evidence="4">1</strain>
    </source>
</reference>
<dbReference type="InterPro" id="IPR002942">
    <property type="entry name" value="S4_RNA-bd"/>
</dbReference>
<dbReference type="Proteomes" id="UP000065734">
    <property type="component" value="Chromosome I"/>
</dbReference>
<evidence type="ECO:0000256" key="1">
    <source>
        <dbReference type="PROSITE-ProRule" id="PRU00182"/>
    </source>
</evidence>
<keyword evidence="4" id="KW-0346">Stress response</keyword>
<dbReference type="EMBL" id="AP014854">
    <property type="protein sequence ID" value="BAR98897.1"/>
    <property type="molecule type" value="Genomic_DNA"/>
</dbReference>
<evidence type="ECO:0000259" key="2">
    <source>
        <dbReference type="SMART" id="SM00363"/>
    </source>
</evidence>
<reference evidence="5" key="3">
    <citation type="journal article" date="2016" name="Genome Announc.">
        <title>Revised genome sequence of the purple photosynthetic bacterium Blastochloris viridis.</title>
        <authorList>
            <person name="Liu L.N."/>
            <person name="Faulkner M."/>
            <person name="Liu X."/>
            <person name="Huang F."/>
            <person name="Darby A.C."/>
            <person name="Hall N."/>
        </authorList>
    </citation>
    <scope>NUCLEOTIDE SEQUENCE [LARGE SCALE GENOMIC DNA]</scope>
    <source>
        <strain evidence="5">ATCC 19567 / DSM 133 / F</strain>
    </source>
</reference>
<dbReference type="PATRIC" id="fig|1079.6.peg.41"/>
<dbReference type="SMART" id="SM00363">
    <property type="entry name" value="S4"/>
    <property type="match status" value="1"/>
</dbReference>
<dbReference type="STRING" id="1079.BVIR_39"/>
<dbReference type="InterPro" id="IPR036986">
    <property type="entry name" value="S4_RNA-bd_sf"/>
</dbReference>
<dbReference type="KEGG" id="bvr:BVIR_39"/>